<evidence type="ECO:0000313" key="2">
    <source>
        <dbReference type="Proteomes" id="UP000027222"/>
    </source>
</evidence>
<gene>
    <name evidence="1" type="ORF">GALMADRAFT_1030059</name>
</gene>
<dbReference type="HOGENOM" id="CLU_1652271_0_0_1"/>
<dbReference type="AlphaFoldDB" id="A0A067SCW9"/>
<keyword evidence="2" id="KW-1185">Reference proteome</keyword>
<protein>
    <submittedName>
        <fullName evidence="1">Uncharacterized protein</fullName>
    </submittedName>
</protein>
<organism evidence="1 2">
    <name type="scientific">Galerina marginata (strain CBS 339.88)</name>
    <dbReference type="NCBI Taxonomy" id="685588"/>
    <lineage>
        <taxon>Eukaryota</taxon>
        <taxon>Fungi</taxon>
        <taxon>Dikarya</taxon>
        <taxon>Basidiomycota</taxon>
        <taxon>Agaricomycotina</taxon>
        <taxon>Agaricomycetes</taxon>
        <taxon>Agaricomycetidae</taxon>
        <taxon>Agaricales</taxon>
        <taxon>Agaricineae</taxon>
        <taxon>Strophariaceae</taxon>
        <taxon>Galerina</taxon>
    </lineage>
</organism>
<dbReference type="Proteomes" id="UP000027222">
    <property type="component" value="Unassembled WGS sequence"/>
</dbReference>
<evidence type="ECO:0000313" key="1">
    <source>
        <dbReference type="EMBL" id="KDR68775.1"/>
    </source>
</evidence>
<reference evidence="2" key="1">
    <citation type="journal article" date="2014" name="Proc. Natl. Acad. Sci. U.S.A.">
        <title>Extensive sampling of basidiomycete genomes demonstrates inadequacy of the white-rot/brown-rot paradigm for wood decay fungi.</title>
        <authorList>
            <person name="Riley R."/>
            <person name="Salamov A.A."/>
            <person name="Brown D.W."/>
            <person name="Nagy L.G."/>
            <person name="Floudas D."/>
            <person name="Held B.W."/>
            <person name="Levasseur A."/>
            <person name="Lombard V."/>
            <person name="Morin E."/>
            <person name="Otillar R."/>
            <person name="Lindquist E.A."/>
            <person name="Sun H."/>
            <person name="LaButti K.M."/>
            <person name="Schmutz J."/>
            <person name="Jabbour D."/>
            <person name="Luo H."/>
            <person name="Baker S.E."/>
            <person name="Pisabarro A.G."/>
            <person name="Walton J.D."/>
            <person name="Blanchette R.A."/>
            <person name="Henrissat B."/>
            <person name="Martin F."/>
            <person name="Cullen D."/>
            <person name="Hibbett D.S."/>
            <person name="Grigoriev I.V."/>
        </authorList>
    </citation>
    <scope>NUCLEOTIDE SEQUENCE [LARGE SCALE GENOMIC DNA]</scope>
    <source>
        <strain evidence="2">CBS 339.88</strain>
    </source>
</reference>
<name>A0A067SCW9_GALM3</name>
<sequence>MGIGHSSHRRLACNLAAETTLSWPCSEALPGCPLPGEELAVSKPPFRIYSAMHSDNKTHHNLLQHYPLSLPDFVKLSEACSLHLLPVDVDVKLVESTPFLTYRAFVAILAQIKSNGSVWPSKLQSKAGPCWNRSSVENGNPSAHNGPERCPENLTASILA</sequence>
<accession>A0A067SCW9</accession>
<dbReference type="EMBL" id="KL142406">
    <property type="protein sequence ID" value="KDR68775.1"/>
    <property type="molecule type" value="Genomic_DNA"/>
</dbReference>
<proteinExistence type="predicted"/>